<keyword evidence="3" id="KW-1185">Reference proteome</keyword>
<dbReference type="InterPro" id="IPR022742">
    <property type="entry name" value="Hydrolase_4"/>
</dbReference>
<dbReference type="EMBL" id="BAABIC010000013">
    <property type="protein sequence ID" value="GAA4697628.1"/>
    <property type="molecule type" value="Genomic_DNA"/>
</dbReference>
<protein>
    <submittedName>
        <fullName evidence="2">Alpha/beta hydrolase</fullName>
    </submittedName>
</protein>
<name>A0ABP8WYE1_9PSEU</name>
<gene>
    <name evidence="2" type="ORF">GCM10023215_39880</name>
</gene>
<dbReference type="InterPro" id="IPR029058">
    <property type="entry name" value="AB_hydrolase_fold"/>
</dbReference>
<dbReference type="Gene3D" id="3.40.50.1820">
    <property type="entry name" value="alpha/beta hydrolase"/>
    <property type="match status" value="1"/>
</dbReference>
<feature type="domain" description="Serine aminopeptidase S33" evidence="1">
    <location>
        <begin position="34"/>
        <end position="133"/>
    </location>
</feature>
<evidence type="ECO:0000313" key="2">
    <source>
        <dbReference type="EMBL" id="GAA4697628.1"/>
    </source>
</evidence>
<evidence type="ECO:0000259" key="1">
    <source>
        <dbReference type="Pfam" id="PF12146"/>
    </source>
</evidence>
<dbReference type="Pfam" id="PF12146">
    <property type="entry name" value="Hydrolase_4"/>
    <property type="match status" value="1"/>
</dbReference>
<reference evidence="3" key="1">
    <citation type="journal article" date="2019" name="Int. J. Syst. Evol. Microbiol.">
        <title>The Global Catalogue of Microorganisms (GCM) 10K type strain sequencing project: providing services to taxonomists for standard genome sequencing and annotation.</title>
        <authorList>
            <consortium name="The Broad Institute Genomics Platform"/>
            <consortium name="The Broad Institute Genome Sequencing Center for Infectious Disease"/>
            <person name="Wu L."/>
            <person name="Ma J."/>
        </authorList>
    </citation>
    <scope>NUCLEOTIDE SEQUENCE [LARGE SCALE GENOMIC DNA]</scope>
    <source>
        <strain evidence="3">JCM 18055</strain>
    </source>
</reference>
<proteinExistence type="predicted"/>
<dbReference type="GO" id="GO:0016787">
    <property type="term" value="F:hydrolase activity"/>
    <property type="evidence" value="ECO:0007669"/>
    <property type="project" value="UniProtKB-KW"/>
</dbReference>
<organism evidence="2 3">
    <name type="scientific">Pseudonocardia yuanmonensis</name>
    <dbReference type="NCBI Taxonomy" id="1095914"/>
    <lineage>
        <taxon>Bacteria</taxon>
        <taxon>Bacillati</taxon>
        <taxon>Actinomycetota</taxon>
        <taxon>Actinomycetes</taxon>
        <taxon>Pseudonocardiales</taxon>
        <taxon>Pseudonocardiaceae</taxon>
        <taxon>Pseudonocardia</taxon>
    </lineage>
</organism>
<dbReference type="SUPFAM" id="SSF53474">
    <property type="entry name" value="alpha/beta-Hydrolases"/>
    <property type="match status" value="1"/>
</dbReference>
<dbReference type="Proteomes" id="UP001500325">
    <property type="component" value="Unassembled WGS sequence"/>
</dbReference>
<keyword evidence="2" id="KW-0378">Hydrolase</keyword>
<accession>A0ABP8WYE1</accession>
<comment type="caution">
    <text evidence="2">The sequence shown here is derived from an EMBL/GenBank/DDBJ whole genome shotgun (WGS) entry which is preliminary data.</text>
</comment>
<evidence type="ECO:0000313" key="3">
    <source>
        <dbReference type="Proteomes" id="UP001500325"/>
    </source>
</evidence>
<sequence>MTRTAATRMPIELRTAAGRVAGRGTGLVAEDTPLVVALHGGGYHCGYFDVPGHSLLDVGAAAGFEVVALDRPGHGGSDGPVADELTFARSAAILDEAVGALWSERGGTRPGIVVVSHSIGSAIAAHLAARRPEWPLLGISLHGVGDRSPAHVVDAWHGIPAGAGPVELPAPQRRALLYGPAGTVDEDAVDAARVSVAPLPLTEMLEIIDGWPAEHRRIAADVVVPVHYTLAEHDGLWVVDEERLAAFAQAFSSAPWVTARIQRGAGHNLDHHRLSRAFHLGQLAFAAECVARR</sequence>